<sequence length="262" mass="29079">MRIIIFKRPSWRNLALWGILLFVMLAYRENVTSVFSGKLKPIYSVNIDSKAIGLTFDISWGEKTAEPILDILKQEDIRATFFLSSPWADKHQELVRRMVAEGHEIGSHGNRHIDLNTLASEEIEKEIITAQQVLEPLTNQKIRLLRPPNGAYNNKVIAAADKLGYRVIQWSVDSLDWKRPGPSAVINNVLNGSRAGSGAKAGDIILFHASDSAPDTVEALPTVIKSLKLKGNTLIPIGQLLSQASSTWPPESNLKEEPLTAR</sequence>
<protein>
    <submittedName>
        <fullName evidence="2">Polysaccharide deacetylase family sporulation protein PdaB</fullName>
    </submittedName>
</protein>
<accession>A0A1G7XP53</accession>
<feature type="domain" description="NodB homology" evidence="1">
    <location>
        <begin position="50"/>
        <end position="235"/>
    </location>
</feature>
<dbReference type="EMBL" id="FNCP01000007">
    <property type="protein sequence ID" value="SDG85881.1"/>
    <property type="molecule type" value="Genomic_DNA"/>
</dbReference>
<dbReference type="Gene3D" id="3.20.20.370">
    <property type="entry name" value="Glycoside hydrolase/deacetylase"/>
    <property type="match status" value="1"/>
</dbReference>
<organism evidence="2 3">
    <name type="scientific">Desulfosporosinus hippei DSM 8344</name>
    <dbReference type="NCBI Taxonomy" id="1121419"/>
    <lineage>
        <taxon>Bacteria</taxon>
        <taxon>Bacillati</taxon>
        <taxon>Bacillota</taxon>
        <taxon>Clostridia</taxon>
        <taxon>Eubacteriales</taxon>
        <taxon>Desulfitobacteriaceae</taxon>
        <taxon>Desulfosporosinus</taxon>
    </lineage>
</organism>
<dbReference type="InterPro" id="IPR050248">
    <property type="entry name" value="Polysacc_deacetylase_ArnD"/>
</dbReference>
<dbReference type="OrthoDB" id="61520at2"/>
<dbReference type="InterPro" id="IPR002509">
    <property type="entry name" value="NODB_dom"/>
</dbReference>
<dbReference type="RefSeq" id="WP_092331984.1">
    <property type="nucleotide sequence ID" value="NZ_FNCP01000007.1"/>
</dbReference>
<name>A0A1G7XP53_9FIRM</name>
<reference evidence="3" key="1">
    <citation type="submission" date="2016-10" db="EMBL/GenBank/DDBJ databases">
        <authorList>
            <person name="Varghese N."/>
            <person name="Submissions S."/>
        </authorList>
    </citation>
    <scope>NUCLEOTIDE SEQUENCE [LARGE SCALE GENOMIC DNA]</scope>
    <source>
        <strain evidence="3">DSM 8344</strain>
    </source>
</reference>
<dbReference type="SUPFAM" id="SSF88713">
    <property type="entry name" value="Glycoside hydrolase/deacetylase"/>
    <property type="match status" value="1"/>
</dbReference>
<evidence type="ECO:0000259" key="1">
    <source>
        <dbReference type="PROSITE" id="PS51677"/>
    </source>
</evidence>
<dbReference type="STRING" id="1121419.SAMN05443529_10751"/>
<dbReference type="GO" id="GO:0016020">
    <property type="term" value="C:membrane"/>
    <property type="evidence" value="ECO:0007669"/>
    <property type="project" value="TreeGrafter"/>
</dbReference>
<dbReference type="AlphaFoldDB" id="A0A1G7XP53"/>
<keyword evidence="3" id="KW-1185">Reference proteome</keyword>
<dbReference type="InterPro" id="IPR011330">
    <property type="entry name" value="Glyco_hydro/deAcase_b/a-brl"/>
</dbReference>
<dbReference type="Proteomes" id="UP000198656">
    <property type="component" value="Unassembled WGS sequence"/>
</dbReference>
<evidence type="ECO:0000313" key="2">
    <source>
        <dbReference type="EMBL" id="SDG85881.1"/>
    </source>
</evidence>
<dbReference type="PANTHER" id="PTHR10587:SF128">
    <property type="entry name" value="POLYSACCHARIDE DEACETYLASE PDAB-RELATED"/>
    <property type="match status" value="1"/>
</dbReference>
<dbReference type="PANTHER" id="PTHR10587">
    <property type="entry name" value="GLYCOSYL TRANSFERASE-RELATED"/>
    <property type="match status" value="1"/>
</dbReference>
<dbReference type="GO" id="GO:0005975">
    <property type="term" value="P:carbohydrate metabolic process"/>
    <property type="evidence" value="ECO:0007669"/>
    <property type="project" value="InterPro"/>
</dbReference>
<dbReference type="GO" id="GO:0016810">
    <property type="term" value="F:hydrolase activity, acting on carbon-nitrogen (but not peptide) bonds"/>
    <property type="evidence" value="ECO:0007669"/>
    <property type="project" value="InterPro"/>
</dbReference>
<dbReference type="Pfam" id="PF01522">
    <property type="entry name" value="Polysacc_deac_1"/>
    <property type="match status" value="1"/>
</dbReference>
<dbReference type="PROSITE" id="PS51677">
    <property type="entry name" value="NODB"/>
    <property type="match status" value="1"/>
</dbReference>
<evidence type="ECO:0000313" key="3">
    <source>
        <dbReference type="Proteomes" id="UP000198656"/>
    </source>
</evidence>
<proteinExistence type="predicted"/>
<gene>
    <name evidence="2" type="ORF">SAMN05443529_10751</name>
</gene>